<name>A0A2S6N306_9HYPH</name>
<dbReference type="InterPro" id="IPR012337">
    <property type="entry name" value="RNaseH-like_sf"/>
</dbReference>
<dbReference type="Pfam" id="PF00665">
    <property type="entry name" value="rve"/>
    <property type="match status" value="1"/>
</dbReference>
<dbReference type="Gene3D" id="3.30.420.10">
    <property type="entry name" value="Ribonuclease H-like superfamily/Ribonuclease H"/>
    <property type="match status" value="1"/>
</dbReference>
<dbReference type="InterPro" id="IPR009061">
    <property type="entry name" value="DNA-bd_dom_put_sf"/>
</dbReference>
<dbReference type="SUPFAM" id="SSF53098">
    <property type="entry name" value="Ribonuclease H-like"/>
    <property type="match status" value="1"/>
</dbReference>
<dbReference type="Pfam" id="PF09299">
    <property type="entry name" value="Mu-transpos_C"/>
    <property type="match status" value="1"/>
</dbReference>
<dbReference type="InterPro" id="IPR036397">
    <property type="entry name" value="RNaseH_sf"/>
</dbReference>
<dbReference type="SUPFAM" id="SSF46955">
    <property type="entry name" value="Putative DNA-binding domain"/>
    <property type="match status" value="1"/>
</dbReference>
<dbReference type="PANTHER" id="PTHR35004:SF7">
    <property type="entry name" value="INTEGRASE PROTEIN"/>
    <property type="match status" value="1"/>
</dbReference>
<reference evidence="1 2" key="1">
    <citation type="journal article" date="2018" name="Arch. Microbiol.">
        <title>New insights into the metabolic potential of the phototrophic purple bacterium Rhodopila globiformis DSM 161(T) from its draft genome sequence and evidence for a vanadium-dependent nitrogenase.</title>
        <authorList>
            <person name="Imhoff J.F."/>
            <person name="Rahn T."/>
            <person name="Kunzel S."/>
            <person name="Neulinger S.C."/>
        </authorList>
    </citation>
    <scope>NUCLEOTIDE SEQUENCE [LARGE SCALE GENOMIC DNA]</scope>
    <source>
        <strain evidence="1 2">DSM 16996</strain>
    </source>
</reference>
<dbReference type="GO" id="GO:0003677">
    <property type="term" value="F:DNA binding"/>
    <property type="evidence" value="ECO:0007669"/>
    <property type="project" value="InterPro"/>
</dbReference>
<evidence type="ECO:0000313" key="1">
    <source>
        <dbReference type="EMBL" id="PPQ28990.1"/>
    </source>
</evidence>
<dbReference type="EMBL" id="NHSJ01000100">
    <property type="protein sequence ID" value="PPQ28990.1"/>
    <property type="molecule type" value="Genomic_DNA"/>
</dbReference>
<dbReference type="Gene3D" id="1.10.10.10">
    <property type="entry name" value="Winged helix-like DNA-binding domain superfamily/Winged helix DNA-binding domain"/>
    <property type="match status" value="1"/>
</dbReference>
<dbReference type="AlphaFoldDB" id="A0A2S6N306"/>
<protein>
    <recommendedName>
        <fullName evidence="3">Integrase</fullName>
    </recommendedName>
</protein>
<evidence type="ECO:0000313" key="2">
    <source>
        <dbReference type="Proteomes" id="UP000239089"/>
    </source>
</evidence>
<dbReference type="GO" id="GO:0015074">
    <property type="term" value="P:DNA integration"/>
    <property type="evidence" value="ECO:0007669"/>
    <property type="project" value="InterPro"/>
</dbReference>
<dbReference type="PROSITE" id="PS50994">
    <property type="entry name" value="INTEGRASE"/>
    <property type="match status" value="1"/>
</dbReference>
<gene>
    <name evidence="1" type="ORF">CCR94_16500</name>
</gene>
<proteinExistence type="predicted"/>
<evidence type="ECO:0008006" key="3">
    <source>
        <dbReference type="Google" id="ProtNLM"/>
    </source>
</evidence>
<dbReference type="Proteomes" id="UP000239089">
    <property type="component" value="Unassembled WGS sequence"/>
</dbReference>
<dbReference type="InterPro" id="IPR036388">
    <property type="entry name" value="WH-like_DNA-bd_sf"/>
</dbReference>
<dbReference type="InterPro" id="IPR001584">
    <property type="entry name" value="Integrase_cat-core"/>
</dbReference>
<keyword evidence="2" id="KW-1185">Reference proteome</keyword>
<dbReference type="PROSITE" id="PS51702">
    <property type="entry name" value="HTH_MU"/>
    <property type="match status" value="1"/>
</dbReference>
<comment type="caution">
    <text evidence="1">The sequence shown here is derived from an EMBL/GenBank/DDBJ whole genome shotgun (WGS) entry which is preliminary data.</text>
</comment>
<accession>A0A2S6N306</accession>
<dbReference type="InterPro" id="IPR015378">
    <property type="entry name" value="Transposase-like_Mu_C"/>
</dbReference>
<organism evidence="1 2">
    <name type="scientific">Rhodoblastus sphagnicola</name>
    <dbReference type="NCBI Taxonomy" id="333368"/>
    <lineage>
        <taxon>Bacteria</taxon>
        <taxon>Pseudomonadati</taxon>
        <taxon>Pseudomonadota</taxon>
        <taxon>Alphaproteobacteria</taxon>
        <taxon>Hyphomicrobiales</taxon>
        <taxon>Rhodoblastaceae</taxon>
        <taxon>Rhodoblastus</taxon>
    </lineage>
</organism>
<sequence>MKSWLTTSELAVLALPGFPSTRQGWDDLAAREAWAERSGLSRDRQKRGGGVEYHVDLLPPAVLAAYVAKATGRVVVAEEDRLLGEAFEPEQVNAAALEHRDARLALVCAADRIAKGGAMTRQTADTIFCAHYNAGKVEVDDWVRTAVKQLSPRSLRRWRDLRAAGEIGRLAVDRGVGRRGKGVLDAPEVRGWLLGYIALKPHSSAQSAHDYLRAQFPEIDVSVVTVSRALTALKDVEKVALSCVTNPDAYKSKYEISGANSNAVSRLNELWLIDASPADVMLTSGRHQIYACIDRFSRRTIIYVTKTPRSEAVCLLLRRALLAWGVPERIKTDNGSDFKARRTVALMEHALKIEVNVARAYDPKAKAHVERVIKTFQHDCASDLPGFVGHNVGERKVIEERRSFAERMGMSDDKVFDVSLDAKAFQAACDHWAGVRYEHRKHGGDDMGRMSPFQKAASYQGSIRKIDDVHALDLLMAPIAGNDGVRTVSKKGVRTDNSVYMVPAVLPGTRVFVRMDPADLGRIFCFSEDGLRFLGEGVCPEMAGVDPSKLLAQTKTAQAALLAERTAPIRRELRDLKKNKPALAAEIARREAEAAGKLIALPRPTETYSTSSLEAARAAIDGQAQAPAALSPAQNIERITIAPLPVLAVLPETRHQRFARAKQMEEQEKSGIALSIEDARWLAGYRAGSEYRALVAVQAFAEQSAKK</sequence>
<dbReference type="OrthoDB" id="5287589at2"/>
<dbReference type="PANTHER" id="PTHR35004">
    <property type="entry name" value="TRANSPOSASE RV3428C-RELATED"/>
    <property type="match status" value="1"/>
</dbReference>
<dbReference type="InterPro" id="IPR003314">
    <property type="entry name" value="Mu-type_HTH"/>
</dbReference>
<dbReference type="RefSeq" id="WP_104508947.1">
    <property type="nucleotide sequence ID" value="NZ_JACIGC010000011.1"/>
</dbReference>